<sequence length="382" mass="43662">MAIEEIEKYSLPDSVWDIGIYDAHCHPTDNYKRLPRGLQQMRASKLTIMATRLDDQEKVHEAASQFPDRIVPSFGYHPWFTHLLYTSQQAPTSKYDHYRAILFPEPPEEFLDLLPDPVSLESFITQLTTNVKRHPHALIGEVGIDRSFRLPKSGKQISFVESDSSSSSSDDDAKSEASSCCGEADQRILSPFRVTLEHQKEVLLAQLGVAAKFERPVSVHGVQAHGVLFQIFSELWAGVHIPSKKEKNREKKLLNEERTESSDNSPRPPPFPTRICLHSYSGPPDQISLWTNKRKIPAQVYFSFSIVINKRYGDKFNKVVQTVPDDRLLVESDFPVAGERMEWLHAEIVLRVCEIKGWGVEEGAKILKNNWHEFVYGHNDWN</sequence>
<feature type="compositionally biased region" description="Basic and acidic residues" evidence="1">
    <location>
        <begin position="247"/>
        <end position="261"/>
    </location>
</feature>
<gene>
    <name evidence="2" type="ORF">BZA70DRAFT_183910</name>
</gene>
<keyword evidence="3" id="KW-1185">Reference proteome</keyword>
<dbReference type="RefSeq" id="XP_064767793.1">
    <property type="nucleotide sequence ID" value="XM_064909966.1"/>
</dbReference>
<dbReference type="InterPro" id="IPR001130">
    <property type="entry name" value="TatD-like"/>
</dbReference>
<dbReference type="EMBL" id="JBBJBU010000007">
    <property type="protein sequence ID" value="KAK7204760.1"/>
    <property type="molecule type" value="Genomic_DNA"/>
</dbReference>
<reference evidence="2 3" key="1">
    <citation type="submission" date="2024-03" db="EMBL/GenBank/DDBJ databases">
        <title>Genome-scale model development and genomic sequencing of the oleaginous clade Lipomyces.</title>
        <authorList>
            <consortium name="Lawrence Berkeley National Laboratory"/>
            <person name="Czajka J.J."/>
            <person name="Han Y."/>
            <person name="Kim J."/>
            <person name="Mondo S.J."/>
            <person name="Hofstad B.A."/>
            <person name="Robles A."/>
            <person name="Haridas S."/>
            <person name="Riley R."/>
            <person name="LaButti K."/>
            <person name="Pangilinan J."/>
            <person name="Andreopoulos W."/>
            <person name="Lipzen A."/>
            <person name="Yan J."/>
            <person name="Wang M."/>
            <person name="Ng V."/>
            <person name="Grigoriev I.V."/>
            <person name="Spatafora J.W."/>
            <person name="Magnuson J.K."/>
            <person name="Baker S.E."/>
            <person name="Pomraning K.R."/>
        </authorList>
    </citation>
    <scope>NUCLEOTIDE SEQUENCE [LARGE SCALE GENOMIC DNA]</scope>
    <source>
        <strain evidence="2 3">Phaff 52-87</strain>
    </source>
</reference>
<evidence type="ECO:0000256" key="1">
    <source>
        <dbReference type="SAM" id="MobiDB-lite"/>
    </source>
</evidence>
<evidence type="ECO:0000313" key="2">
    <source>
        <dbReference type="EMBL" id="KAK7204760.1"/>
    </source>
</evidence>
<accession>A0ABR1F4J6</accession>
<dbReference type="Gene3D" id="3.20.20.140">
    <property type="entry name" value="Metal-dependent hydrolases"/>
    <property type="match status" value="1"/>
</dbReference>
<name>A0ABR1F4J6_9ASCO</name>
<dbReference type="PANTHER" id="PTHR47345:SF1">
    <property type="entry name" value="CUT9-INTERACTING PROTEIN SCN1"/>
    <property type="match status" value="1"/>
</dbReference>
<dbReference type="Pfam" id="PF01026">
    <property type="entry name" value="TatD_DNase"/>
    <property type="match status" value="1"/>
</dbReference>
<feature type="region of interest" description="Disordered" evidence="1">
    <location>
        <begin position="247"/>
        <end position="273"/>
    </location>
</feature>
<dbReference type="InterPro" id="IPR032466">
    <property type="entry name" value="Metal_Hydrolase"/>
</dbReference>
<protein>
    <recommendedName>
        <fullName evidence="4">Metallo-dependent hydrolase</fullName>
    </recommendedName>
</protein>
<comment type="caution">
    <text evidence="2">The sequence shown here is derived from an EMBL/GenBank/DDBJ whole genome shotgun (WGS) entry which is preliminary data.</text>
</comment>
<organism evidence="2 3">
    <name type="scientific">Myxozyma melibiosi</name>
    <dbReference type="NCBI Taxonomy" id="54550"/>
    <lineage>
        <taxon>Eukaryota</taxon>
        <taxon>Fungi</taxon>
        <taxon>Dikarya</taxon>
        <taxon>Ascomycota</taxon>
        <taxon>Saccharomycotina</taxon>
        <taxon>Lipomycetes</taxon>
        <taxon>Lipomycetales</taxon>
        <taxon>Lipomycetaceae</taxon>
        <taxon>Myxozyma</taxon>
    </lineage>
</organism>
<evidence type="ECO:0000313" key="3">
    <source>
        <dbReference type="Proteomes" id="UP001498771"/>
    </source>
</evidence>
<proteinExistence type="predicted"/>
<dbReference type="InterPro" id="IPR053044">
    <property type="entry name" value="Metallo-hydrolase/TatD-type"/>
</dbReference>
<dbReference type="PANTHER" id="PTHR47345">
    <property type="entry name" value="CUT9-INTERACTING PROTEIN SCN1"/>
    <property type="match status" value="1"/>
</dbReference>
<dbReference type="GeneID" id="90035478"/>
<evidence type="ECO:0008006" key="4">
    <source>
        <dbReference type="Google" id="ProtNLM"/>
    </source>
</evidence>
<feature type="region of interest" description="Disordered" evidence="1">
    <location>
        <begin position="159"/>
        <end position="179"/>
    </location>
</feature>
<dbReference type="SUPFAM" id="SSF51556">
    <property type="entry name" value="Metallo-dependent hydrolases"/>
    <property type="match status" value="1"/>
</dbReference>
<dbReference type="Proteomes" id="UP001498771">
    <property type="component" value="Unassembled WGS sequence"/>
</dbReference>